<organism evidence="3 4">
    <name type="scientific">Rhodnius prolixus</name>
    <name type="common">Triatomid bug</name>
    <dbReference type="NCBI Taxonomy" id="13249"/>
    <lineage>
        <taxon>Eukaryota</taxon>
        <taxon>Metazoa</taxon>
        <taxon>Ecdysozoa</taxon>
        <taxon>Arthropoda</taxon>
        <taxon>Hexapoda</taxon>
        <taxon>Insecta</taxon>
        <taxon>Pterygota</taxon>
        <taxon>Neoptera</taxon>
        <taxon>Paraneoptera</taxon>
        <taxon>Hemiptera</taxon>
        <taxon>Heteroptera</taxon>
        <taxon>Panheteroptera</taxon>
        <taxon>Cimicomorpha</taxon>
        <taxon>Reduviidae</taxon>
        <taxon>Triatominae</taxon>
        <taxon>Rhodnius</taxon>
    </lineage>
</organism>
<evidence type="ECO:0000313" key="3">
    <source>
        <dbReference type="EnsemblMetazoa" id="RPRC013007-PA"/>
    </source>
</evidence>
<dbReference type="Pfam" id="PF13927">
    <property type="entry name" value="Ig_3"/>
    <property type="match status" value="1"/>
</dbReference>
<dbReference type="Gene3D" id="2.60.40.10">
    <property type="entry name" value="Immunoglobulins"/>
    <property type="match status" value="2"/>
</dbReference>
<dbReference type="InterPro" id="IPR001879">
    <property type="entry name" value="GPCR_2_extracellular_dom"/>
</dbReference>
<reference evidence="3" key="1">
    <citation type="submission" date="2015-05" db="UniProtKB">
        <authorList>
            <consortium name="EnsemblMetazoa"/>
        </authorList>
    </citation>
    <scope>IDENTIFICATION</scope>
</reference>
<dbReference type="Gene3D" id="4.10.1240.10">
    <property type="entry name" value="GPCR, family 2, extracellular hormone receptor domain"/>
    <property type="match status" value="1"/>
</dbReference>
<dbReference type="HOGENOM" id="CLU_542208_0_0_1"/>
<dbReference type="PROSITE" id="PS50835">
    <property type="entry name" value="IG_LIKE"/>
    <property type="match status" value="2"/>
</dbReference>
<dbReference type="SUPFAM" id="SSF111418">
    <property type="entry name" value="Hormone receptor domain"/>
    <property type="match status" value="1"/>
</dbReference>
<dbReference type="InterPro" id="IPR003598">
    <property type="entry name" value="Ig_sub2"/>
</dbReference>
<dbReference type="VEuPathDB" id="VectorBase:RPRC013007"/>
<evidence type="ECO:0000313" key="4">
    <source>
        <dbReference type="Proteomes" id="UP000015103"/>
    </source>
</evidence>
<dbReference type="InParanoid" id="T1I9N6"/>
<dbReference type="EnsemblMetazoa" id="RPRC013007-RA">
    <property type="protein sequence ID" value="RPRC013007-PA"/>
    <property type="gene ID" value="RPRC013007"/>
</dbReference>
<dbReference type="GO" id="GO:0016020">
    <property type="term" value="C:membrane"/>
    <property type="evidence" value="ECO:0007669"/>
    <property type="project" value="InterPro"/>
</dbReference>
<dbReference type="InterPro" id="IPR007110">
    <property type="entry name" value="Ig-like_dom"/>
</dbReference>
<dbReference type="InterPro" id="IPR036445">
    <property type="entry name" value="GPCR_2_extracell_dom_sf"/>
</dbReference>
<dbReference type="AlphaFoldDB" id="T1I9N6"/>
<dbReference type="InterPro" id="IPR003599">
    <property type="entry name" value="Ig_sub"/>
</dbReference>
<accession>T1I9N6</accession>
<name>T1I9N6_RHOPR</name>
<evidence type="ECO:0000259" key="2">
    <source>
        <dbReference type="PROSITE" id="PS50835"/>
    </source>
</evidence>
<evidence type="ECO:0000259" key="1">
    <source>
        <dbReference type="PROSITE" id="PS50227"/>
    </source>
</evidence>
<dbReference type="SMART" id="SM00408">
    <property type="entry name" value="IGc2"/>
    <property type="match status" value="2"/>
</dbReference>
<dbReference type="InterPro" id="IPR051587">
    <property type="entry name" value="Adhesion_GPCR"/>
</dbReference>
<dbReference type="PANTHER" id="PTHR45813:SF8">
    <property type="entry name" value="IG-LIKE DOMAIN-CONTAINING PROTEIN"/>
    <property type="match status" value="1"/>
</dbReference>
<dbReference type="PROSITE" id="PS50227">
    <property type="entry name" value="G_PROTEIN_RECEP_F2_3"/>
    <property type="match status" value="1"/>
</dbReference>
<feature type="domain" description="Ig-like" evidence="2">
    <location>
        <begin position="129"/>
        <end position="227"/>
    </location>
</feature>
<keyword evidence="4" id="KW-1185">Reference proteome</keyword>
<dbReference type="PANTHER" id="PTHR45813">
    <property type="entry name" value="IG-LIKE DOMAIN-CONTAINING PROTEIN"/>
    <property type="match status" value="1"/>
</dbReference>
<protein>
    <submittedName>
        <fullName evidence="3">Uncharacterized protein</fullName>
    </submittedName>
</protein>
<dbReference type="InterPro" id="IPR036179">
    <property type="entry name" value="Ig-like_dom_sf"/>
</dbReference>
<dbReference type="GO" id="GO:0007189">
    <property type="term" value="P:adenylate cyclase-activating G protein-coupled receptor signaling pathway"/>
    <property type="evidence" value="ECO:0007669"/>
    <property type="project" value="TreeGrafter"/>
</dbReference>
<feature type="domain" description="G-protein coupled receptors family 2 profile 1" evidence="1">
    <location>
        <begin position="238"/>
        <end position="285"/>
    </location>
</feature>
<sequence>MTLVEKARLANFTLNPTHFSFKQEPTLLLQSVTVDKKEDRVRLGDNFTFTCQAQGSSRISFHWFKDGAPINGSIAVRKLKQWERPQDSYFYSYLSVEKADPLDEGEFTCQVIDWGIQQCKSVRLSVIQPLHVNVSPMSATVVKGSNLTLRCYTTNKPVKRKLGYNWTKNKALFPMVPGERFWEDLYPDGSILKLHNIQKGGLFSCQAVDGVWYGEGTSRIDVLDKLTATSKCAGQGRWSDASPGLQVSAHCPSGYTGTATRQCLLIEPGKGRWQVADYSGCTSHQTNLITNNFLRLTLGYEGTSVRDTVFEVASWLGSRQNVHPGEGEPLIVLLAKVLAYINDTQDMPALVNTTPNFFTAVSALMLRNTSIINQQTIINLEEIVRTWSLLWAKHTGGTFNHLSEGGIVVNTFKVNPMQKRISLTIPRPGF</sequence>
<dbReference type="InterPro" id="IPR013783">
    <property type="entry name" value="Ig-like_fold"/>
</dbReference>
<proteinExistence type="predicted"/>
<dbReference type="SUPFAM" id="SSF48726">
    <property type="entry name" value="Immunoglobulin"/>
    <property type="match status" value="2"/>
</dbReference>
<feature type="domain" description="Ig-like" evidence="2">
    <location>
        <begin position="25"/>
        <end position="125"/>
    </location>
</feature>
<dbReference type="Proteomes" id="UP000015103">
    <property type="component" value="Unassembled WGS sequence"/>
</dbReference>
<dbReference type="EMBL" id="ACPB03000329">
    <property type="status" value="NOT_ANNOTATED_CDS"/>
    <property type="molecule type" value="Genomic_DNA"/>
</dbReference>
<dbReference type="GO" id="GO:0004930">
    <property type="term" value="F:G protein-coupled receptor activity"/>
    <property type="evidence" value="ECO:0007669"/>
    <property type="project" value="InterPro"/>
</dbReference>
<dbReference type="SMART" id="SM00409">
    <property type="entry name" value="IG"/>
    <property type="match status" value="2"/>
</dbReference>
<dbReference type="eggNOG" id="ENOG502RB63">
    <property type="taxonomic scope" value="Eukaryota"/>
</dbReference>